<comment type="caution">
    <text evidence="9">The sequence shown here is derived from an EMBL/GenBank/DDBJ whole genome shotgun (WGS) entry which is preliminary data.</text>
</comment>
<evidence type="ECO:0000256" key="7">
    <source>
        <dbReference type="RuleBase" id="RU363032"/>
    </source>
</evidence>
<name>A0ABP6VJ50_9ACTN</name>
<keyword evidence="6 7" id="KW-0472">Membrane</keyword>
<evidence type="ECO:0000259" key="8">
    <source>
        <dbReference type="PROSITE" id="PS50928"/>
    </source>
</evidence>
<feature type="transmembrane region" description="Helical" evidence="7">
    <location>
        <begin position="198"/>
        <end position="215"/>
    </location>
</feature>
<dbReference type="CDD" id="cd06261">
    <property type="entry name" value="TM_PBP2"/>
    <property type="match status" value="1"/>
</dbReference>
<feature type="transmembrane region" description="Helical" evidence="7">
    <location>
        <begin position="247"/>
        <end position="270"/>
    </location>
</feature>
<evidence type="ECO:0000256" key="3">
    <source>
        <dbReference type="ARBA" id="ARBA00022475"/>
    </source>
</evidence>
<dbReference type="InterPro" id="IPR051393">
    <property type="entry name" value="ABC_transporter_permease"/>
</dbReference>
<evidence type="ECO:0000256" key="1">
    <source>
        <dbReference type="ARBA" id="ARBA00004651"/>
    </source>
</evidence>
<keyword evidence="2 7" id="KW-0813">Transport</keyword>
<protein>
    <submittedName>
        <fullName evidence="9">Sugar ABC transporter permease</fullName>
    </submittedName>
</protein>
<dbReference type="PANTHER" id="PTHR30193">
    <property type="entry name" value="ABC TRANSPORTER PERMEASE PROTEIN"/>
    <property type="match status" value="1"/>
</dbReference>
<dbReference type="Pfam" id="PF00528">
    <property type="entry name" value="BPD_transp_1"/>
    <property type="match status" value="1"/>
</dbReference>
<dbReference type="Gene3D" id="1.10.3720.10">
    <property type="entry name" value="MetI-like"/>
    <property type="match status" value="1"/>
</dbReference>
<dbReference type="Proteomes" id="UP001500630">
    <property type="component" value="Unassembled WGS sequence"/>
</dbReference>
<evidence type="ECO:0000256" key="5">
    <source>
        <dbReference type="ARBA" id="ARBA00022989"/>
    </source>
</evidence>
<comment type="subcellular location">
    <subcellularLocation>
        <location evidence="1 7">Cell membrane</location>
        <topology evidence="1 7">Multi-pass membrane protein</topology>
    </subcellularLocation>
</comment>
<evidence type="ECO:0000256" key="2">
    <source>
        <dbReference type="ARBA" id="ARBA00022448"/>
    </source>
</evidence>
<dbReference type="RefSeq" id="WP_345559658.1">
    <property type="nucleotide sequence ID" value="NZ_BAABDQ010000002.1"/>
</dbReference>
<feature type="transmembrane region" description="Helical" evidence="7">
    <location>
        <begin position="140"/>
        <end position="165"/>
    </location>
</feature>
<dbReference type="InterPro" id="IPR000515">
    <property type="entry name" value="MetI-like"/>
</dbReference>
<dbReference type="PANTHER" id="PTHR30193:SF41">
    <property type="entry name" value="DIACETYLCHITOBIOSE UPTAKE SYSTEM PERMEASE PROTEIN NGCF"/>
    <property type="match status" value="1"/>
</dbReference>
<feature type="transmembrane region" description="Helical" evidence="7">
    <location>
        <begin position="57"/>
        <end position="80"/>
    </location>
</feature>
<dbReference type="PROSITE" id="PS50928">
    <property type="entry name" value="ABC_TM1"/>
    <property type="match status" value="1"/>
</dbReference>
<organism evidence="9 10">
    <name type="scientific">Nonomuraea rosea</name>
    <dbReference type="NCBI Taxonomy" id="638574"/>
    <lineage>
        <taxon>Bacteria</taxon>
        <taxon>Bacillati</taxon>
        <taxon>Actinomycetota</taxon>
        <taxon>Actinomycetes</taxon>
        <taxon>Streptosporangiales</taxon>
        <taxon>Streptosporangiaceae</taxon>
        <taxon>Nonomuraea</taxon>
    </lineage>
</organism>
<reference evidence="10" key="1">
    <citation type="journal article" date="2019" name="Int. J. Syst. Evol. Microbiol.">
        <title>The Global Catalogue of Microorganisms (GCM) 10K type strain sequencing project: providing services to taxonomists for standard genome sequencing and annotation.</title>
        <authorList>
            <consortium name="The Broad Institute Genomics Platform"/>
            <consortium name="The Broad Institute Genome Sequencing Center for Infectious Disease"/>
            <person name="Wu L."/>
            <person name="Ma J."/>
        </authorList>
    </citation>
    <scope>NUCLEOTIDE SEQUENCE [LARGE SCALE GENOMIC DNA]</scope>
    <source>
        <strain evidence="10">JCM 17326</strain>
    </source>
</reference>
<keyword evidence="4 7" id="KW-0812">Transmembrane</keyword>
<evidence type="ECO:0000313" key="10">
    <source>
        <dbReference type="Proteomes" id="UP001500630"/>
    </source>
</evidence>
<gene>
    <name evidence="9" type="ORF">GCM10022419_013010</name>
</gene>
<keyword evidence="10" id="KW-1185">Reference proteome</keyword>
<sequence length="281" mass="30685">MTSGKWFGWLCVGPYLVLLSVFGIGPVLYALYESLSDPRSYVHATADFRFLPALGNVSLFMALYLPVMVIGVLLLALFVQGQRPLYGTTLRLVYMLPGAVTGSAGVLLWYVMLQPALSPFAPLLHGLGLRTGNDVLKPSYLVVIFALMAFATGFGQWVVIMYGALQGVPREVLEAAEMDGCSWWQTALRIKLPLISKYVVYMVILAFTAGLQIFIEPQLLYGVAFTGSKSWSLNQLGLLFAFDNGDFAAAAALCLMLLAVCTVAACFLVFKAKFFETEVGR</sequence>
<feature type="transmembrane region" description="Helical" evidence="7">
    <location>
        <begin position="7"/>
        <end position="32"/>
    </location>
</feature>
<dbReference type="SUPFAM" id="SSF161098">
    <property type="entry name" value="MetI-like"/>
    <property type="match status" value="1"/>
</dbReference>
<keyword evidence="3" id="KW-1003">Cell membrane</keyword>
<evidence type="ECO:0000256" key="6">
    <source>
        <dbReference type="ARBA" id="ARBA00023136"/>
    </source>
</evidence>
<accession>A0ABP6VJ50</accession>
<comment type="similarity">
    <text evidence="7">Belongs to the binding-protein-dependent transport system permease family.</text>
</comment>
<dbReference type="InterPro" id="IPR035906">
    <property type="entry name" value="MetI-like_sf"/>
</dbReference>
<evidence type="ECO:0000256" key="4">
    <source>
        <dbReference type="ARBA" id="ARBA00022692"/>
    </source>
</evidence>
<dbReference type="EMBL" id="BAABDQ010000002">
    <property type="protein sequence ID" value="GAA3534916.1"/>
    <property type="molecule type" value="Genomic_DNA"/>
</dbReference>
<feature type="transmembrane region" description="Helical" evidence="7">
    <location>
        <begin position="92"/>
        <end position="112"/>
    </location>
</feature>
<evidence type="ECO:0000313" key="9">
    <source>
        <dbReference type="EMBL" id="GAA3534916.1"/>
    </source>
</evidence>
<proteinExistence type="inferred from homology"/>
<keyword evidence="5 7" id="KW-1133">Transmembrane helix</keyword>
<feature type="domain" description="ABC transmembrane type-1" evidence="8">
    <location>
        <begin position="53"/>
        <end position="268"/>
    </location>
</feature>